<keyword evidence="5 7" id="KW-1133">Transmembrane helix</keyword>
<feature type="transmembrane region" description="Helical" evidence="7">
    <location>
        <begin position="263"/>
        <end position="284"/>
    </location>
</feature>
<keyword evidence="4 7" id="KW-0812">Transmembrane</keyword>
<evidence type="ECO:0000256" key="7">
    <source>
        <dbReference type="SAM" id="Phobius"/>
    </source>
</evidence>
<evidence type="ECO:0000256" key="6">
    <source>
        <dbReference type="ARBA" id="ARBA00023136"/>
    </source>
</evidence>
<feature type="transmembrane region" description="Helical" evidence="7">
    <location>
        <begin position="433"/>
        <end position="451"/>
    </location>
</feature>
<feature type="transmembrane region" description="Helical" evidence="7">
    <location>
        <begin position="46"/>
        <end position="66"/>
    </location>
</feature>
<comment type="caution">
    <text evidence="9">The sequence shown here is derived from an EMBL/GenBank/DDBJ whole genome shotgun (WGS) entry which is preliminary data.</text>
</comment>
<dbReference type="PANTHER" id="PTHR42718">
    <property type="entry name" value="MAJOR FACILITATOR SUPERFAMILY MULTIDRUG TRANSPORTER MFSC"/>
    <property type="match status" value="1"/>
</dbReference>
<name>A0ABV8RZF7_9BURK</name>
<dbReference type="Pfam" id="PF07690">
    <property type="entry name" value="MFS_1"/>
    <property type="match status" value="1"/>
</dbReference>
<keyword evidence="6 7" id="KW-0472">Membrane</keyword>
<evidence type="ECO:0000313" key="9">
    <source>
        <dbReference type="EMBL" id="MFC4298249.1"/>
    </source>
</evidence>
<dbReference type="InterPro" id="IPR020846">
    <property type="entry name" value="MFS_dom"/>
</dbReference>
<evidence type="ECO:0000256" key="5">
    <source>
        <dbReference type="ARBA" id="ARBA00022989"/>
    </source>
</evidence>
<evidence type="ECO:0000313" key="10">
    <source>
        <dbReference type="Proteomes" id="UP001595756"/>
    </source>
</evidence>
<organism evidence="9 10">
    <name type="scientific">Castellaniella hirudinis</name>
    <dbReference type="NCBI Taxonomy" id="1144617"/>
    <lineage>
        <taxon>Bacteria</taxon>
        <taxon>Pseudomonadati</taxon>
        <taxon>Pseudomonadota</taxon>
        <taxon>Betaproteobacteria</taxon>
        <taxon>Burkholderiales</taxon>
        <taxon>Alcaligenaceae</taxon>
        <taxon>Castellaniella</taxon>
    </lineage>
</organism>
<feature type="transmembrane region" description="Helical" evidence="7">
    <location>
        <begin position="199"/>
        <end position="219"/>
    </location>
</feature>
<dbReference type="InterPro" id="IPR011701">
    <property type="entry name" value="MFS"/>
</dbReference>
<evidence type="ECO:0000256" key="2">
    <source>
        <dbReference type="ARBA" id="ARBA00022448"/>
    </source>
</evidence>
<proteinExistence type="predicted"/>
<feature type="transmembrane region" description="Helical" evidence="7">
    <location>
        <begin position="296"/>
        <end position="317"/>
    </location>
</feature>
<dbReference type="PANTHER" id="PTHR42718:SF46">
    <property type="entry name" value="BLR6921 PROTEIN"/>
    <property type="match status" value="1"/>
</dbReference>
<dbReference type="RefSeq" id="WP_376812801.1">
    <property type="nucleotide sequence ID" value="NZ_JBHSDY010000005.1"/>
</dbReference>
<evidence type="ECO:0000259" key="8">
    <source>
        <dbReference type="PROSITE" id="PS50850"/>
    </source>
</evidence>
<evidence type="ECO:0000256" key="4">
    <source>
        <dbReference type="ARBA" id="ARBA00022692"/>
    </source>
</evidence>
<feature type="transmembrane region" description="Helical" evidence="7">
    <location>
        <begin position="225"/>
        <end position="242"/>
    </location>
</feature>
<feature type="transmembrane region" description="Helical" evidence="7">
    <location>
        <begin position="12"/>
        <end position="34"/>
    </location>
</feature>
<evidence type="ECO:0000256" key="1">
    <source>
        <dbReference type="ARBA" id="ARBA00004651"/>
    </source>
</evidence>
<dbReference type="InterPro" id="IPR036259">
    <property type="entry name" value="MFS_trans_sf"/>
</dbReference>
<keyword evidence="10" id="KW-1185">Reference proteome</keyword>
<feature type="transmembrane region" description="Helical" evidence="7">
    <location>
        <begin position="103"/>
        <end position="124"/>
    </location>
</feature>
<dbReference type="EMBL" id="JBHSDY010000005">
    <property type="protein sequence ID" value="MFC4298249.1"/>
    <property type="molecule type" value="Genomic_DNA"/>
</dbReference>
<sequence length="465" mass="49193">MSVLQDTRLRLVTFLVTGAMFMETLDGNIIATALPDMGRSFGVDAVQLNIAISAYLLALGAFIPVSGWVTDRYGPRRVFAAAIAGFTLTSLGCGLVESLDAFIALRVLQGASGALMVPVGRLLVLRYTPPSQRMVAMSNLVWPALVAPVIAPPLGGFIASHLHWHWIFFLNVPLGILGLGLALWLIPTIEPPPRQPFDWTGFILCGLGIFGLLGALEWLAASVNAAGFALLACGMALILAALRHLRRAAAPMLSLTPMRIATFRVVMLGGSATRMAISSLPFLLPLMLQLGFGLDAFQAGLLLLVVFAGNLGMKAVTTPILRRFGYRQVMLWNGLLAAASLAACALLTPTLPLAVLLPILFIHGMARSMQFTCLGTLAFADVTETRMADANGLFNVVTRLAMAAGITLGALAIRVGDALAGALDITGPVFPYRAAFMIAAVIALIGLIDTVRLPKDAGDHFVARG</sequence>
<feature type="transmembrane region" description="Helical" evidence="7">
    <location>
        <begin position="354"/>
        <end position="380"/>
    </location>
</feature>
<dbReference type="PROSITE" id="PS50850">
    <property type="entry name" value="MFS"/>
    <property type="match status" value="1"/>
</dbReference>
<protein>
    <submittedName>
        <fullName evidence="9">MFS transporter</fullName>
    </submittedName>
</protein>
<dbReference type="SUPFAM" id="SSF103473">
    <property type="entry name" value="MFS general substrate transporter"/>
    <property type="match status" value="1"/>
</dbReference>
<accession>A0ABV8RZF7</accession>
<feature type="transmembrane region" description="Helical" evidence="7">
    <location>
        <begin position="78"/>
        <end position="97"/>
    </location>
</feature>
<keyword evidence="2" id="KW-0813">Transport</keyword>
<dbReference type="Proteomes" id="UP001595756">
    <property type="component" value="Unassembled WGS sequence"/>
</dbReference>
<reference evidence="10" key="1">
    <citation type="journal article" date="2019" name="Int. J. Syst. Evol. Microbiol.">
        <title>The Global Catalogue of Microorganisms (GCM) 10K type strain sequencing project: providing services to taxonomists for standard genome sequencing and annotation.</title>
        <authorList>
            <consortium name="The Broad Institute Genomics Platform"/>
            <consortium name="The Broad Institute Genome Sequencing Center for Infectious Disease"/>
            <person name="Wu L."/>
            <person name="Ma J."/>
        </authorList>
    </citation>
    <scope>NUCLEOTIDE SEQUENCE [LARGE SCALE GENOMIC DNA]</scope>
    <source>
        <strain evidence="10">CGMCC 1.19029</strain>
    </source>
</reference>
<feature type="domain" description="Major facilitator superfamily (MFS) profile" evidence="8">
    <location>
        <begin position="12"/>
        <end position="458"/>
    </location>
</feature>
<evidence type="ECO:0000256" key="3">
    <source>
        <dbReference type="ARBA" id="ARBA00022475"/>
    </source>
</evidence>
<gene>
    <name evidence="9" type="ORF">ACFO0J_09380</name>
</gene>
<comment type="subcellular location">
    <subcellularLocation>
        <location evidence="1">Cell membrane</location>
        <topology evidence="1">Multi-pass membrane protein</topology>
    </subcellularLocation>
</comment>
<dbReference type="Gene3D" id="1.20.1720.10">
    <property type="entry name" value="Multidrug resistance protein D"/>
    <property type="match status" value="1"/>
</dbReference>
<dbReference type="Gene3D" id="1.20.1250.20">
    <property type="entry name" value="MFS general substrate transporter like domains"/>
    <property type="match status" value="1"/>
</dbReference>
<feature type="transmembrane region" description="Helical" evidence="7">
    <location>
        <begin position="329"/>
        <end position="348"/>
    </location>
</feature>
<feature type="transmembrane region" description="Helical" evidence="7">
    <location>
        <begin position="392"/>
        <end position="413"/>
    </location>
</feature>
<feature type="transmembrane region" description="Helical" evidence="7">
    <location>
        <begin position="136"/>
        <end position="158"/>
    </location>
</feature>
<keyword evidence="3" id="KW-1003">Cell membrane</keyword>
<feature type="transmembrane region" description="Helical" evidence="7">
    <location>
        <begin position="164"/>
        <end position="187"/>
    </location>
</feature>